<dbReference type="AlphaFoldDB" id="A0A1C3UGC9"/>
<evidence type="ECO:0000313" key="2">
    <source>
        <dbReference type="Proteomes" id="UP000199205"/>
    </source>
</evidence>
<accession>A0A1C3UGC9</accession>
<reference evidence="1 2" key="1">
    <citation type="submission" date="2016-08" db="EMBL/GenBank/DDBJ databases">
        <authorList>
            <person name="Seilhamer J.J."/>
        </authorList>
    </citation>
    <scope>NUCLEOTIDE SEQUENCE [LARGE SCALE GENOMIC DNA]</scope>
    <source>
        <strain evidence="1 2">P1-7</strain>
    </source>
</reference>
<sequence>MEITRNGSSPSGKCPASWFTGTVRVDLLFAANEARRGSAGTVTFEPGARTA</sequence>
<gene>
    <name evidence="1" type="ORF">GA0061101_102347</name>
</gene>
<organism evidence="1 2">
    <name type="scientific">Rhizobium lusitanum</name>
    <dbReference type="NCBI Taxonomy" id="293958"/>
    <lineage>
        <taxon>Bacteria</taxon>
        <taxon>Pseudomonadati</taxon>
        <taxon>Pseudomonadota</taxon>
        <taxon>Alphaproteobacteria</taxon>
        <taxon>Hyphomicrobiales</taxon>
        <taxon>Rhizobiaceae</taxon>
        <taxon>Rhizobium/Agrobacterium group</taxon>
        <taxon>Rhizobium</taxon>
    </lineage>
</organism>
<dbReference type="Proteomes" id="UP000199205">
    <property type="component" value="Unassembled WGS sequence"/>
</dbReference>
<proteinExistence type="predicted"/>
<dbReference type="InterPro" id="IPR014710">
    <property type="entry name" value="RmlC-like_jellyroll"/>
</dbReference>
<name>A0A1C3UGC9_9HYPH</name>
<evidence type="ECO:0000313" key="1">
    <source>
        <dbReference type="EMBL" id="SCB14530.1"/>
    </source>
</evidence>
<dbReference type="Gene3D" id="2.60.120.10">
    <property type="entry name" value="Jelly Rolls"/>
    <property type="match status" value="1"/>
</dbReference>
<dbReference type="EMBL" id="FMAF01000002">
    <property type="protein sequence ID" value="SCB14530.1"/>
    <property type="molecule type" value="Genomic_DNA"/>
</dbReference>
<protein>
    <submittedName>
        <fullName evidence="1">Uncharacterized protein</fullName>
    </submittedName>
</protein>